<name>A0A3Q2YYR6_HIPCM</name>
<dbReference type="SMART" id="SM01057">
    <property type="entry name" value="Carb_anhydrase"/>
    <property type="match status" value="1"/>
</dbReference>
<dbReference type="GeneTree" id="ENSGT00940000159282"/>
<keyword evidence="5" id="KW-1185">Reference proteome</keyword>
<organism evidence="4 5">
    <name type="scientific">Hippocampus comes</name>
    <name type="common">Tiger tail seahorse</name>
    <dbReference type="NCBI Taxonomy" id="109280"/>
    <lineage>
        <taxon>Eukaryota</taxon>
        <taxon>Metazoa</taxon>
        <taxon>Chordata</taxon>
        <taxon>Craniata</taxon>
        <taxon>Vertebrata</taxon>
        <taxon>Euteleostomi</taxon>
        <taxon>Actinopterygii</taxon>
        <taxon>Neopterygii</taxon>
        <taxon>Teleostei</taxon>
        <taxon>Neoteleostei</taxon>
        <taxon>Acanthomorphata</taxon>
        <taxon>Syngnathiaria</taxon>
        <taxon>Syngnathiformes</taxon>
        <taxon>Syngnathoidei</taxon>
        <taxon>Syngnathidae</taxon>
        <taxon>Hippocampus</taxon>
    </lineage>
</organism>
<evidence type="ECO:0000313" key="5">
    <source>
        <dbReference type="Proteomes" id="UP000264820"/>
    </source>
</evidence>
<evidence type="ECO:0000256" key="2">
    <source>
        <dbReference type="SAM" id="Phobius"/>
    </source>
</evidence>
<proteinExistence type="inferred from homology"/>
<feature type="domain" description="Alpha-carbonic anhydrase" evidence="3">
    <location>
        <begin position="1"/>
        <end position="143"/>
    </location>
</feature>
<dbReference type="PANTHER" id="PTHR18952:SF19">
    <property type="entry name" value="CARBONIC ANHYDRASE 12"/>
    <property type="match status" value="1"/>
</dbReference>
<evidence type="ECO:0000313" key="4">
    <source>
        <dbReference type="Ensembl" id="ENSHCOP00000024315.1"/>
    </source>
</evidence>
<dbReference type="GO" id="GO:0008270">
    <property type="term" value="F:zinc ion binding"/>
    <property type="evidence" value="ECO:0007669"/>
    <property type="project" value="InterPro"/>
</dbReference>
<accession>A0A3Q2YYR6</accession>
<keyword evidence="2" id="KW-1133">Transmembrane helix</keyword>
<dbReference type="GO" id="GO:0005886">
    <property type="term" value="C:plasma membrane"/>
    <property type="evidence" value="ECO:0007669"/>
    <property type="project" value="TreeGrafter"/>
</dbReference>
<dbReference type="PANTHER" id="PTHR18952">
    <property type="entry name" value="CARBONIC ANHYDRASE"/>
    <property type="match status" value="1"/>
</dbReference>
<reference evidence="4" key="2">
    <citation type="submission" date="2025-09" db="UniProtKB">
        <authorList>
            <consortium name="Ensembl"/>
        </authorList>
    </citation>
    <scope>IDENTIFICATION</scope>
</reference>
<dbReference type="InterPro" id="IPR023561">
    <property type="entry name" value="Carbonic_anhydrase_a-class"/>
</dbReference>
<sequence>HFTKMKETKCKKIFFIIAHFSPLLQLHIVHYNSEKYPNVSMAFDKSDGLAVLGVFIEVTTNSHNIPAFDIRTLMPQRLDEYFRYDGSLTTPPCYQSVQWTVFKNPITVSQAQVTYLPFSIAVPLINNFRKPLPIENRVVLSSFKLGKIAFHERRMAVNAISYQLQCY</sequence>
<keyword evidence="2" id="KW-0472">Membrane</keyword>
<evidence type="ECO:0000259" key="3">
    <source>
        <dbReference type="PROSITE" id="PS51144"/>
    </source>
</evidence>
<dbReference type="Gene3D" id="3.10.200.10">
    <property type="entry name" value="Alpha carbonic anhydrase"/>
    <property type="match status" value="1"/>
</dbReference>
<dbReference type="PROSITE" id="PS51144">
    <property type="entry name" value="ALPHA_CA_2"/>
    <property type="match status" value="1"/>
</dbReference>
<dbReference type="AlphaFoldDB" id="A0A3Q2YYR6"/>
<evidence type="ECO:0000256" key="1">
    <source>
        <dbReference type="ARBA" id="ARBA00010718"/>
    </source>
</evidence>
<comment type="similarity">
    <text evidence="1">Belongs to the alpha-carbonic anhydrase family.</text>
</comment>
<dbReference type="Ensembl" id="ENSHCOT00000017411.1">
    <property type="protein sequence ID" value="ENSHCOP00000024315.1"/>
    <property type="gene ID" value="ENSHCOG00000013933.1"/>
</dbReference>
<keyword evidence="2" id="KW-0812">Transmembrane</keyword>
<dbReference type="InterPro" id="IPR036398">
    <property type="entry name" value="CA_dom_sf"/>
</dbReference>
<dbReference type="Pfam" id="PF00194">
    <property type="entry name" value="Carb_anhydrase"/>
    <property type="match status" value="1"/>
</dbReference>
<feature type="transmembrane region" description="Helical" evidence="2">
    <location>
        <begin position="12"/>
        <end position="31"/>
    </location>
</feature>
<dbReference type="GO" id="GO:0004089">
    <property type="term" value="F:carbonate dehydratase activity"/>
    <property type="evidence" value="ECO:0007669"/>
    <property type="project" value="InterPro"/>
</dbReference>
<dbReference type="Proteomes" id="UP000264820">
    <property type="component" value="Unplaced"/>
</dbReference>
<dbReference type="InterPro" id="IPR001148">
    <property type="entry name" value="CA_dom"/>
</dbReference>
<reference evidence="4" key="1">
    <citation type="submission" date="2025-08" db="UniProtKB">
        <authorList>
            <consortium name="Ensembl"/>
        </authorList>
    </citation>
    <scope>IDENTIFICATION</scope>
</reference>
<protein>
    <submittedName>
        <fullName evidence="4">Carbonic anhydrase 12-like</fullName>
    </submittedName>
</protein>
<dbReference type="SUPFAM" id="SSF51069">
    <property type="entry name" value="Carbonic anhydrase"/>
    <property type="match status" value="1"/>
</dbReference>